<name>A0A6J4QZR5_9ACTN</name>
<proteinExistence type="predicted"/>
<gene>
    <name evidence="2" type="ORF">AVDCRST_MAG25-484</name>
</gene>
<feature type="compositionally biased region" description="Basic and acidic residues" evidence="1">
    <location>
        <begin position="184"/>
        <end position="199"/>
    </location>
</feature>
<feature type="compositionally biased region" description="Basic and acidic residues" evidence="1">
    <location>
        <begin position="21"/>
        <end position="35"/>
    </location>
</feature>
<feature type="non-terminal residue" evidence="2">
    <location>
        <position position="1"/>
    </location>
</feature>
<evidence type="ECO:0000256" key="1">
    <source>
        <dbReference type="SAM" id="MobiDB-lite"/>
    </source>
</evidence>
<protein>
    <submittedName>
        <fullName evidence="2">tRNA pseudouridine(38-40) synthase</fullName>
        <ecNumber evidence="2">5.4.99.12</ecNumber>
    </submittedName>
</protein>
<feature type="region of interest" description="Disordered" evidence="1">
    <location>
        <begin position="1"/>
        <end position="253"/>
    </location>
</feature>
<accession>A0A6J4QZR5</accession>
<dbReference type="AlphaFoldDB" id="A0A6J4QZR5"/>
<dbReference type="GO" id="GO:0160147">
    <property type="term" value="F:tRNA pseudouridine(38-40) synthase activity"/>
    <property type="evidence" value="ECO:0007669"/>
    <property type="project" value="UniProtKB-EC"/>
</dbReference>
<organism evidence="2">
    <name type="scientific">uncultured Rubrobacteraceae bacterium</name>
    <dbReference type="NCBI Taxonomy" id="349277"/>
    <lineage>
        <taxon>Bacteria</taxon>
        <taxon>Bacillati</taxon>
        <taxon>Actinomycetota</taxon>
        <taxon>Rubrobacteria</taxon>
        <taxon>Rubrobacterales</taxon>
        <taxon>Rubrobacteraceae</taxon>
        <taxon>environmental samples</taxon>
    </lineage>
</organism>
<sequence length="253" mass="27792">EVRRSRGVRRDGFRRVGRPARSPDRRGDARRRPGDHPAPSRKADRRGPHRRGGARLGAGRLVHGPDEVFAVLPGLQDHGRTPAGRRSQALRRGGRGLRRPQGRDEPQLRVQGPGRRHPLAPGAPQGRTRHKEAGPRLAPRGRVADPGNPRLPGLHPVQEPPRPLRTRRRGVVVGGAERLAGLSDLRELVPLRDGPRPGRYDAGGGAGEAQPSGVRRSPERRRAERSGPRRPRSRPDAGRRGVREPGLQGRKLM</sequence>
<feature type="compositionally biased region" description="Basic and acidic residues" evidence="1">
    <location>
        <begin position="216"/>
        <end position="243"/>
    </location>
</feature>
<feature type="non-terminal residue" evidence="2">
    <location>
        <position position="253"/>
    </location>
</feature>
<dbReference type="EC" id="5.4.99.12" evidence="2"/>
<feature type="compositionally biased region" description="Basic residues" evidence="1">
    <location>
        <begin position="88"/>
        <end position="100"/>
    </location>
</feature>
<reference evidence="2" key="1">
    <citation type="submission" date="2020-02" db="EMBL/GenBank/DDBJ databases">
        <authorList>
            <person name="Meier V. D."/>
        </authorList>
    </citation>
    <scope>NUCLEOTIDE SEQUENCE</scope>
    <source>
        <strain evidence="2">AVDCRST_MAG25</strain>
    </source>
</reference>
<evidence type="ECO:0000313" key="2">
    <source>
        <dbReference type="EMBL" id="CAA9458414.1"/>
    </source>
</evidence>
<keyword evidence="2" id="KW-0413">Isomerase</keyword>
<dbReference type="EMBL" id="CADCVI010000035">
    <property type="protein sequence ID" value="CAA9458414.1"/>
    <property type="molecule type" value="Genomic_DNA"/>
</dbReference>